<feature type="signal peptide" evidence="2">
    <location>
        <begin position="1"/>
        <end position="20"/>
    </location>
</feature>
<sequence>MKKFAMIVAIILATATVSGCAPWWGHGGPGGHGGSHSGGPGNGHGGPGGR</sequence>
<evidence type="ECO:0008006" key="5">
    <source>
        <dbReference type="Google" id="ProtNLM"/>
    </source>
</evidence>
<evidence type="ECO:0000256" key="2">
    <source>
        <dbReference type="SAM" id="SignalP"/>
    </source>
</evidence>
<dbReference type="PROSITE" id="PS51257">
    <property type="entry name" value="PROKAR_LIPOPROTEIN"/>
    <property type="match status" value="1"/>
</dbReference>
<gene>
    <name evidence="3" type="ORF">VSR74_02830</name>
</gene>
<proteinExistence type="predicted"/>
<feature type="compositionally biased region" description="Gly residues" evidence="1">
    <location>
        <begin position="25"/>
        <end position="50"/>
    </location>
</feature>
<dbReference type="Proteomes" id="UP001444146">
    <property type="component" value="Unassembled WGS sequence"/>
</dbReference>
<feature type="chain" id="PRO_5046238640" description="Lipoprotein" evidence="2">
    <location>
        <begin position="21"/>
        <end position="50"/>
    </location>
</feature>
<evidence type="ECO:0000256" key="1">
    <source>
        <dbReference type="SAM" id="MobiDB-lite"/>
    </source>
</evidence>
<name>A0ABV0HEJ9_9ENTR</name>
<evidence type="ECO:0000313" key="4">
    <source>
        <dbReference type="Proteomes" id="UP001444146"/>
    </source>
</evidence>
<reference evidence="3 4" key="1">
    <citation type="submission" date="2024-01" db="EMBL/GenBank/DDBJ databases">
        <title>Pseudocitrobacter sp. Endophytic strain Cyp-38L.</title>
        <authorList>
            <person name="Amer M.A."/>
            <person name="Hamed S.M."/>
        </authorList>
    </citation>
    <scope>NUCLEOTIDE SEQUENCE [LARGE SCALE GENOMIC DNA]</scope>
    <source>
        <strain evidence="3 4">Cyp38S</strain>
    </source>
</reference>
<accession>A0ABV0HEJ9</accession>
<comment type="caution">
    <text evidence="3">The sequence shown here is derived from an EMBL/GenBank/DDBJ whole genome shotgun (WGS) entry which is preliminary data.</text>
</comment>
<dbReference type="EMBL" id="JAYMYY010000001">
    <property type="protein sequence ID" value="MEO3988762.1"/>
    <property type="molecule type" value="Genomic_DNA"/>
</dbReference>
<feature type="region of interest" description="Disordered" evidence="1">
    <location>
        <begin position="22"/>
        <end position="50"/>
    </location>
</feature>
<organism evidence="3 4">
    <name type="scientific">Pseudocitrobacter cyperus</name>
    <dbReference type="NCBI Taxonomy" id="3112843"/>
    <lineage>
        <taxon>Bacteria</taxon>
        <taxon>Pseudomonadati</taxon>
        <taxon>Pseudomonadota</taxon>
        <taxon>Gammaproteobacteria</taxon>
        <taxon>Enterobacterales</taxon>
        <taxon>Enterobacteriaceae</taxon>
        <taxon>Pseudocitrobacter</taxon>
    </lineage>
</organism>
<dbReference type="RefSeq" id="WP_347793296.1">
    <property type="nucleotide sequence ID" value="NZ_JAYMYY010000001.1"/>
</dbReference>
<evidence type="ECO:0000313" key="3">
    <source>
        <dbReference type="EMBL" id="MEO3988762.1"/>
    </source>
</evidence>
<keyword evidence="2" id="KW-0732">Signal</keyword>
<keyword evidence="4" id="KW-1185">Reference proteome</keyword>
<protein>
    <recommendedName>
        <fullName evidence="5">Lipoprotein</fullName>
    </recommendedName>
</protein>